<dbReference type="RefSeq" id="XP_013317427.1">
    <property type="nucleotide sequence ID" value="XM_013461973.1"/>
</dbReference>
<evidence type="ECO:0000313" key="2">
    <source>
        <dbReference type="Proteomes" id="UP000054342"/>
    </source>
</evidence>
<keyword evidence="2" id="KW-1185">Reference proteome</keyword>
<sequence length="91" mass="10312">MVTFTSKGRYPKETKLKAWLACFPAGTTKYRVGFHALKPSEQTAYGAQKQNSIFEITAPRQWNTDEEDWIKSSDYTTGVHVDEIGGELRVP</sequence>
<dbReference type="GeneID" id="25327372"/>
<reference evidence="1 2" key="1">
    <citation type="submission" date="2015-01" db="EMBL/GenBank/DDBJ databases">
        <title>The Genome Sequence of Exophiala xenobiotica CBS118157.</title>
        <authorList>
            <consortium name="The Broad Institute Genomics Platform"/>
            <person name="Cuomo C."/>
            <person name="de Hoog S."/>
            <person name="Gorbushina A."/>
            <person name="Stielow B."/>
            <person name="Teixiera M."/>
            <person name="Abouelleil A."/>
            <person name="Chapman S.B."/>
            <person name="Priest M."/>
            <person name="Young S.K."/>
            <person name="Wortman J."/>
            <person name="Nusbaum C."/>
            <person name="Birren B."/>
        </authorList>
    </citation>
    <scope>NUCLEOTIDE SEQUENCE [LARGE SCALE GENOMIC DNA]</scope>
    <source>
        <strain evidence="1 2">CBS 118157</strain>
    </source>
</reference>
<name>A0A0D2EN53_9EURO</name>
<organism evidence="1 2">
    <name type="scientific">Exophiala xenobiotica</name>
    <dbReference type="NCBI Taxonomy" id="348802"/>
    <lineage>
        <taxon>Eukaryota</taxon>
        <taxon>Fungi</taxon>
        <taxon>Dikarya</taxon>
        <taxon>Ascomycota</taxon>
        <taxon>Pezizomycotina</taxon>
        <taxon>Eurotiomycetes</taxon>
        <taxon>Chaetothyriomycetidae</taxon>
        <taxon>Chaetothyriales</taxon>
        <taxon>Herpotrichiellaceae</taxon>
        <taxon>Exophiala</taxon>
    </lineage>
</organism>
<protein>
    <submittedName>
        <fullName evidence="1">Uncharacterized protein</fullName>
    </submittedName>
</protein>
<dbReference type="EMBL" id="KN847319">
    <property type="protein sequence ID" value="KIW56843.1"/>
    <property type="molecule type" value="Genomic_DNA"/>
</dbReference>
<gene>
    <name evidence="1" type="ORF">PV05_05464</name>
</gene>
<accession>A0A0D2EN53</accession>
<dbReference type="Proteomes" id="UP000054342">
    <property type="component" value="Unassembled WGS sequence"/>
</dbReference>
<proteinExistence type="predicted"/>
<dbReference type="AlphaFoldDB" id="A0A0D2EN53"/>
<evidence type="ECO:0000313" key="1">
    <source>
        <dbReference type="EMBL" id="KIW56843.1"/>
    </source>
</evidence>
<dbReference type="HOGENOM" id="CLU_2427059_0_0_1"/>